<dbReference type="InterPro" id="IPR036875">
    <property type="entry name" value="Znf_CCHC_sf"/>
</dbReference>
<dbReference type="PANTHER" id="PTHR23102">
    <property type="entry name" value="CLEAVAGE AND POLYADENYLATION SPECIFICITY FACTOR SUBUNIT 4-RELATED"/>
    <property type="match status" value="1"/>
</dbReference>
<dbReference type="WBParaSite" id="ACRNAN_scaffold2129.g32526.t1">
    <property type="protein sequence ID" value="ACRNAN_scaffold2129.g32526.t1"/>
    <property type="gene ID" value="ACRNAN_scaffold2129.g32526"/>
</dbReference>
<dbReference type="AlphaFoldDB" id="A0A914D9E7"/>
<evidence type="ECO:0000256" key="6">
    <source>
        <dbReference type="ARBA" id="ARBA00022771"/>
    </source>
</evidence>
<evidence type="ECO:0000313" key="14">
    <source>
        <dbReference type="WBParaSite" id="ACRNAN_scaffold2129.g32526.t1"/>
    </source>
</evidence>
<dbReference type="PANTHER" id="PTHR23102:SF24">
    <property type="entry name" value="CLEAVAGE AND POLYADENYLATION SPECIFICITY FACTOR SUBUNIT 4"/>
    <property type="match status" value="1"/>
</dbReference>
<name>A0A914D9E7_9BILA</name>
<dbReference type="PROSITE" id="PS50103">
    <property type="entry name" value="ZF_C3H1"/>
    <property type="match status" value="3"/>
</dbReference>
<evidence type="ECO:0000256" key="9">
    <source>
        <dbReference type="ARBA" id="ARBA00023242"/>
    </source>
</evidence>
<feature type="zinc finger region" description="C3H1-type" evidence="10">
    <location>
        <begin position="106"/>
        <end position="133"/>
    </location>
</feature>
<evidence type="ECO:0000256" key="10">
    <source>
        <dbReference type="PROSITE-ProRule" id="PRU00723"/>
    </source>
</evidence>
<evidence type="ECO:0000256" key="7">
    <source>
        <dbReference type="ARBA" id="ARBA00022833"/>
    </source>
</evidence>
<feature type="domain" description="CCHC-type" evidence="12">
    <location>
        <begin position="256"/>
        <end position="269"/>
    </location>
</feature>
<dbReference type="InterPro" id="IPR036855">
    <property type="entry name" value="Znf_CCCH_sf"/>
</dbReference>
<evidence type="ECO:0000256" key="3">
    <source>
        <dbReference type="ARBA" id="ARBA00022664"/>
    </source>
</evidence>
<reference evidence="14" key="1">
    <citation type="submission" date="2022-11" db="UniProtKB">
        <authorList>
            <consortium name="WormBaseParasite"/>
        </authorList>
    </citation>
    <scope>IDENTIFICATION</scope>
</reference>
<dbReference type="SMART" id="SM00356">
    <property type="entry name" value="ZnF_C3H1"/>
    <property type="match status" value="5"/>
</dbReference>
<feature type="domain" description="C3H1-type" evidence="11">
    <location>
        <begin position="159"/>
        <end position="185"/>
    </location>
</feature>
<dbReference type="FunFam" id="4.10.1000.10:FF:000005">
    <property type="entry name" value="cleavage and polyadenylation specificity factor subunit 4"/>
    <property type="match status" value="1"/>
</dbReference>
<keyword evidence="7 10" id="KW-0862">Zinc</keyword>
<dbReference type="GO" id="GO:0008270">
    <property type="term" value="F:zinc ion binding"/>
    <property type="evidence" value="ECO:0007669"/>
    <property type="project" value="UniProtKB-KW"/>
</dbReference>
<dbReference type="GO" id="GO:0005634">
    <property type="term" value="C:nucleus"/>
    <property type="evidence" value="ECO:0007669"/>
    <property type="project" value="UniProtKB-SubCell"/>
</dbReference>
<evidence type="ECO:0000256" key="1">
    <source>
        <dbReference type="ARBA" id="ARBA00004123"/>
    </source>
</evidence>
<evidence type="ECO:0000259" key="12">
    <source>
        <dbReference type="PROSITE" id="PS50158"/>
    </source>
</evidence>
<comment type="subcellular location">
    <subcellularLocation>
        <location evidence="1">Nucleus</location>
    </subcellularLocation>
</comment>
<dbReference type="Gene3D" id="4.10.60.10">
    <property type="entry name" value="Zinc finger, CCHC-type"/>
    <property type="match status" value="1"/>
</dbReference>
<dbReference type="Gene3D" id="4.10.1000.10">
    <property type="entry name" value="Zinc finger, CCCH-type"/>
    <property type="match status" value="2"/>
</dbReference>
<dbReference type="SMART" id="SM00343">
    <property type="entry name" value="ZnF_C2HC"/>
    <property type="match status" value="2"/>
</dbReference>
<evidence type="ECO:0000313" key="13">
    <source>
        <dbReference type="Proteomes" id="UP000887540"/>
    </source>
</evidence>
<dbReference type="PROSITE" id="PS50158">
    <property type="entry name" value="ZF_CCHC"/>
    <property type="match status" value="1"/>
</dbReference>
<evidence type="ECO:0000259" key="11">
    <source>
        <dbReference type="PROSITE" id="PS50103"/>
    </source>
</evidence>
<dbReference type="Pfam" id="PF00642">
    <property type="entry name" value="zf-CCCH"/>
    <property type="match status" value="2"/>
</dbReference>
<organism evidence="13 14">
    <name type="scientific">Acrobeloides nanus</name>
    <dbReference type="NCBI Taxonomy" id="290746"/>
    <lineage>
        <taxon>Eukaryota</taxon>
        <taxon>Metazoa</taxon>
        <taxon>Ecdysozoa</taxon>
        <taxon>Nematoda</taxon>
        <taxon>Chromadorea</taxon>
        <taxon>Rhabditida</taxon>
        <taxon>Tylenchina</taxon>
        <taxon>Cephalobomorpha</taxon>
        <taxon>Cephaloboidea</taxon>
        <taxon>Cephalobidae</taxon>
        <taxon>Acrobeloides</taxon>
    </lineage>
</organism>
<evidence type="ECO:0000256" key="5">
    <source>
        <dbReference type="ARBA" id="ARBA00022737"/>
    </source>
</evidence>
<dbReference type="GO" id="GO:0003723">
    <property type="term" value="F:RNA binding"/>
    <property type="evidence" value="ECO:0007669"/>
    <property type="project" value="UniProtKB-KW"/>
</dbReference>
<dbReference type="InterPro" id="IPR045348">
    <property type="entry name" value="CPSF4/Yth1"/>
</dbReference>
<dbReference type="GO" id="GO:0019899">
    <property type="term" value="F:enzyme binding"/>
    <property type="evidence" value="ECO:0007669"/>
    <property type="project" value="UniProtKB-ARBA"/>
</dbReference>
<feature type="domain" description="C3H1-type" evidence="11">
    <location>
        <begin position="78"/>
        <end position="105"/>
    </location>
</feature>
<dbReference type="InterPro" id="IPR000571">
    <property type="entry name" value="Znf_CCCH"/>
</dbReference>
<keyword evidence="5" id="KW-0677">Repeat</keyword>
<keyword evidence="3" id="KW-0507">mRNA processing</keyword>
<feature type="zinc finger region" description="C3H1-type" evidence="10">
    <location>
        <begin position="159"/>
        <end position="185"/>
    </location>
</feature>
<dbReference type="Pfam" id="PF00098">
    <property type="entry name" value="zf-CCHC"/>
    <property type="match status" value="1"/>
</dbReference>
<keyword evidence="8" id="KW-0694">RNA-binding</keyword>
<protein>
    <recommendedName>
        <fullName evidence="2">Cleavage and polyadenylation specificity factor subunit 4</fullName>
    </recommendedName>
</protein>
<keyword evidence="6 10" id="KW-0863">Zinc-finger</keyword>
<keyword evidence="4 10" id="KW-0479">Metal-binding</keyword>
<feature type="zinc finger region" description="C3H1-type" evidence="10">
    <location>
        <begin position="78"/>
        <end position="105"/>
    </location>
</feature>
<dbReference type="SUPFAM" id="SSF90229">
    <property type="entry name" value="CCCH zinc finger"/>
    <property type="match status" value="1"/>
</dbReference>
<evidence type="ECO:0000256" key="2">
    <source>
        <dbReference type="ARBA" id="ARBA00016264"/>
    </source>
</evidence>
<feature type="domain" description="C3H1-type" evidence="11">
    <location>
        <begin position="106"/>
        <end position="133"/>
    </location>
</feature>
<proteinExistence type="predicted"/>
<keyword evidence="13" id="KW-1185">Reference proteome</keyword>
<accession>A0A914D9E7</accession>
<sequence length="297" mass="33989">MQMHLLLNNDDFIPLTMDMLLSDVKYPVTDVEQMVKEQRGMREAPFPGMDKTGRGVCIKFEQGTCSLGVYCPLRHLVGDKSVVCKHWLRGLCKKGDGCEFLHEYDLSKMPECFFFSKYQACSNRECPFRHVDPESKILDCAWYDRGFCIHGPYCKNRHRRRVACPLYMAGFCPDGKRCKYAHPSFKIPTMGAMSAMQRNFNTGFGICNNCHERGHKATFCPYLPTKMNLSQVEQPKTQITQPIQPQEKKSLSEVTCFKCGEKGHYANRCHKGVLAFLANKTNLPGRGDNENYGEDDY</sequence>
<dbReference type="Proteomes" id="UP000887540">
    <property type="component" value="Unplaced"/>
</dbReference>
<keyword evidence="9" id="KW-0539">Nucleus</keyword>
<evidence type="ECO:0000256" key="4">
    <source>
        <dbReference type="ARBA" id="ARBA00022723"/>
    </source>
</evidence>
<dbReference type="SUPFAM" id="SSF57756">
    <property type="entry name" value="Retrovirus zinc finger-like domains"/>
    <property type="match status" value="2"/>
</dbReference>
<evidence type="ECO:0000256" key="8">
    <source>
        <dbReference type="ARBA" id="ARBA00022884"/>
    </source>
</evidence>
<dbReference type="InterPro" id="IPR001878">
    <property type="entry name" value="Znf_CCHC"/>
</dbReference>
<dbReference type="GO" id="GO:0006397">
    <property type="term" value="P:mRNA processing"/>
    <property type="evidence" value="ECO:0007669"/>
    <property type="project" value="UniProtKB-KW"/>
</dbReference>